<dbReference type="Proteomes" id="UP000265619">
    <property type="component" value="Unassembled WGS sequence"/>
</dbReference>
<organism evidence="1 2">
    <name type="scientific">Acidovorax cavernicola</name>
    <dbReference type="NCBI Taxonomy" id="1675792"/>
    <lineage>
        <taxon>Bacteria</taxon>
        <taxon>Pseudomonadati</taxon>
        <taxon>Pseudomonadota</taxon>
        <taxon>Betaproteobacteria</taxon>
        <taxon>Burkholderiales</taxon>
        <taxon>Comamonadaceae</taxon>
        <taxon>Acidovorax</taxon>
    </lineage>
</organism>
<evidence type="ECO:0000313" key="1">
    <source>
        <dbReference type="EMBL" id="RIX79116.1"/>
    </source>
</evidence>
<accession>A0A9X8GVE1</accession>
<dbReference type="OrthoDB" id="8477619at2"/>
<name>A0A9X8GVE1_9BURK</name>
<sequence length="680" mass="71625">MTIFAGDLKLVKTQVMADVPEGGGAPTGVVVPDGTSNAIFPDVSELDRALGRVKLRKLAVHVDTNNVDVYQGSNVIISEPPDDPNISMTAFSTGETFDRRVEAVSRIEAYLSIGPQYPAYLYGNHIQHQDTLLIFQKTSNTPPIGATMVLTKREGFPDEFRQYVRVIEAAAEEREFEDDRGLFKRWVLTLRLGNTLAQDFPGFDMSRFDYTKAQIAQLTKLSDTVVANAARYYGVTRLEEPASIGAFTIKGESMFTQLVPSAQIETPIADARMNQLSAAVVSSGAAVVQSLNAIFSTTQSLSLGGSIAPSTLSILADAISVTDSGGRLLSGGAEVGTIDYENGIAVLTTDVFGTGGRTFTVTYAPGAAPQAVSQSQGFEVKTETRSLSYVRTIEPAPARGTLSISYMSQGRWYVLREQGDGAIRGPDSSFGAGNLNFDTGTVLVTLGALPDVGSFVIYQWVEPDAARSSEVLTLDNNGRFYWPFNTSGVSSLEAGAKAIKPGALTIAWNDGAPRSAHDDGAGNITGDATGTVNYARGTFRLSPNLLPAPGTPITVNVDTGAKTAATVSIVGGSGDLGVTGVTPGSVSLDVTGQIKAIYEDNPVVNWGAATTYRIVDDAAGALVLLLGDARLVVGSINYAAGTFSLTANTVIPTPVALLATAWDNVFLRQPGDFAGDIVVA</sequence>
<comment type="caution">
    <text evidence="1">The sequence shown here is derived from an EMBL/GenBank/DDBJ whole genome shotgun (WGS) entry which is preliminary data.</text>
</comment>
<dbReference type="AlphaFoldDB" id="A0A9X8GVE1"/>
<dbReference type="EMBL" id="QXMN01000017">
    <property type="protein sequence ID" value="RIX79116.1"/>
    <property type="molecule type" value="Genomic_DNA"/>
</dbReference>
<gene>
    <name evidence="1" type="ORF">D3H34_15360</name>
</gene>
<dbReference type="RefSeq" id="WP_119554396.1">
    <property type="nucleotide sequence ID" value="NZ_QXMN01000017.1"/>
</dbReference>
<proteinExistence type="predicted"/>
<evidence type="ECO:0000313" key="2">
    <source>
        <dbReference type="Proteomes" id="UP000265619"/>
    </source>
</evidence>
<protein>
    <submittedName>
        <fullName evidence="1">Uncharacterized protein</fullName>
    </submittedName>
</protein>
<reference evidence="1 2" key="1">
    <citation type="submission" date="2018-09" db="EMBL/GenBank/DDBJ databases">
        <title>Acidovorax cavernicola nov. sp. isolated from Gruta de las Maravillas (Aracena, Spain).</title>
        <authorList>
            <person name="Jurado V."/>
            <person name="Gutierrez-Patricio S."/>
            <person name="Gonzalez-Pimentel J.L."/>
            <person name="Miller A.Z."/>
            <person name="Laiz L."/>
            <person name="Saiz-Jimenez C."/>
        </authorList>
    </citation>
    <scope>NUCLEOTIDE SEQUENCE [LARGE SCALE GENOMIC DNA]</scope>
    <source>
        <strain evidence="1 2">1011MAR4D40.2</strain>
    </source>
</reference>
<keyword evidence="2" id="KW-1185">Reference proteome</keyword>